<keyword evidence="1" id="KW-0812">Transmembrane</keyword>
<gene>
    <name evidence="2" type="ORF">ACFOWM_01165</name>
</gene>
<evidence type="ECO:0000313" key="2">
    <source>
        <dbReference type="EMBL" id="MFC4261473.1"/>
    </source>
</evidence>
<dbReference type="Proteomes" id="UP001595907">
    <property type="component" value="Unassembled WGS sequence"/>
</dbReference>
<dbReference type="CDD" id="cd21650">
    <property type="entry name" value="CrtA-like"/>
    <property type="match status" value="1"/>
</dbReference>
<keyword evidence="2" id="KW-0560">Oxidoreductase</keyword>
<protein>
    <submittedName>
        <fullName evidence="2">Spheroidene monooxygenase</fullName>
    </submittedName>
</protein>
<dbReference type="InterPro" id="IPR049574">
    <property type="entry name" value="CrtA-like"/>
</dbReference>
<evidence type="ECO:0000313" key="3">
    <source>
        <dbReference type="Proteomes" id="UP001595907"/>
    </source>
</evidence>
<reference evidence="3" key="1">
    <citation type="journal article" date="2019" name="Int. J. Syst. Evol. Microbiol.">
        <title>The Global Catalogue of Microorganisms (GCM) 10K type strain sequencing project: providing services to taxonomists for standard genome sequencing and annotation.</title>
        <authorList>
            <consortium name="The Broad Institute Genomics Platform"/>
            <consortium name="The Broad Institute Genome Sequencing Center for Infectious Disease"/>
            <person name="Wu L."/>
            <person name="Ma J."/>
        </authorList>
    </citation>
    <scope>NUCLEOTIDE SEQUENCE [LARGE SCALE GENOMIC DNA]</scope>
    <source>
        <strain evidence="3">CECT 8289</strain>
    </source>
</reference>
<keyword evidence="1" id="KW-0472">Membrane</keyword>
<accession>A0ABV8QP44</accession>
<comment type="caution">
    <text evidence="2">The sequence shown here is derived from an EMBL/GenBank/DDBJ whole genome shotgun (WGS) entry which is preliminary data.</text>
</comment>
<sequence>MQVSLTIIKYPTRFVPIAFFAMVIHRFFLWRNKSIHFYKLMGTGKNGTFDKQPDWHQWGILAAHQTNTTLDYTATLQQLYGTFIATWLQKCNCTTITYILQPIEGHGTWDGKKPFGNLQPKSDYEGTIAVLTRATIRLNKLKYFWQHVAPIAAKMNTAPGFIKSYGVGELPWIKQATFSMWQSKAAMKDFAYGMKEHAEVIKKTRQQKWYSEDMFVRFKVQNIIDRTL</sequence>
<keyword evidence="3" id="KW-1185">Reference proteome</keyword>
<dbReference type="EMBL" id="JBHSCZ010000001">
    <property type="protein sequence ID" value="MFC4261473.1"/>
    <property type="molecule type" value="Genomic_DNA"/>
</dbReference>
<evidence type="ECO:0000256" key="1">
    <source>
        <dbReference type="SAM" id="Phobius"/>
    </source>
</evidence>
<keyword evidence="1" id="KW-1133">Transmembrane helix</keyword>
<name>A0ABV8QP44_9BACT</name>
<proteinExistence type="predicted"/>
<feature type="transmembrane region" description="Helical" evidence="1">
    <location>
        <begin position="12"/>
        <end position="29"/>
    </location>
</feature>
<dbReference type="RefSeq" id="WP_379705881.1">
    <property type="nucleotide sequence ID" value="NZ_JBHSCZ010000001.1"/>
</dbReference>
<dbReference type="GO" id="GO:0004497">
    <property type="term" value="F:monooxygenase activity"/>
    <property type="evidence" value="ECO:0007669"/>
    <property type="project" value="UniProtKB-KW"/>
</dbReference>
<organism evidence="2 3">
    <name type="scientific">Ferruginibacter yonginensis</name>
    <dbReference type="NCBI Taxonomy" id="1310416"/>
    <lineage>
        <taxon>Bacteria</taxon>
        <taxon>Pseudomonadati</taxon>
        <taxon>Bacteroidota</taxon>
        <taxon>Chitinophagia</taxon>
        <taxon>Chitinophagales</taxon>
        <taxon>Chitinophagaceae</taxon>
        <taxon>Ferruginibacter</taxon>
    </lineage>
</organism>
<keyword evidence="2" id="KW-0503">Monooxygenase</keyword>